<sequence>MVVVPHKPRLLNAHPLNHEPHDDQAYRRPASKDRAINARIPDGPTQRRTEEGGARGGAPEEDREGHLAAPGQDVHGNLRRTRSETPPLGAPKSPQYP</sequence>
<name>A0A1I7ZP03_9BILA</name>
<keyword evidence="2" id="KW-1185">Reference proteome</keyword>
<organism evidence="2 3">
    <name type="scientific">Steinernema glaseri</name>
    <dbReference type="NCBI Taxonomy" id="37863"/>
    <lineage>
        <taxon>Eukaryota</taxon>
        <taxon>Metazoa</taxon>
        <taxon>Ecdysozoa</taxon>
        <taxon>Nematoda</taxon>
        <taxon>Chromadorea</taxon>
        <taxon>Rhabditida</taxon>
        <taxon>Tylenchina</taxon>
        <taxon>Panagrolaimomorpha</taxon>
        <taxon>Strongyloidoidea</taxon>
        <taxon>Steinernematidae</taxon>
        <taxon>Steinernema</taxon>
    </lineage>
</organism>
<feature type="compositionally biased region" description="Basic and acidic residues" evidence="1">
    <location>
        <begin position="45"/>
        <end position="66"/>
    </location>
</feature>
<evidence type="ECO:0000313" key="2">
    <source>
        <dbReference type="Proteomes" id="UP000095287"/>
    </source>
</evidence>
<dbReference type="AlphaFoldDB" id="A0A1I7ZP03"/>
<feature type="compositionally biased region" description="Basic and acidic residues" evidence="1">
    <location>
        <begin position="16"/>
        <end position="36"/>
    </location>
</feature>
<evidence type="ECO:0000256" key="1">
    <source>
        <dbReference type="SAM" id="MobiDB-lite"/>
    </source>
</evidence>
<dbReference type="WBParaSite" id="L893_g28077.t1">
    <property type="protein sequence ID" value="L893_g28077.t1"/>
    <property type="gene ID" value="L893_g28077"/>
</dbReference>
<evidence type="ECO:0000313" key="3">
    <source>
        <dbReference type="WBParaSite" id="L893_g28077.t1"/>
    </source>
</evidence>
<proteinExistence type="predicted"/>
<feature type="region of interest" description="Disordered" evidence="1">
    <location>
        <begin position="1"/>
        <end position="97"/>
    </location>
</feature>
<protein>
    <submittedName>
        <fullName evidence="3">Uncharacterized protein</fullName>
    </submittedName>
</protein>
<dbReference type="Proteomes" id="UP000095287">
    <property type="component" value="Unplaced"/>
</dbReference>
<reference evidence="3" key="1">
    <citation type="submission" date="2016-11" db="UniProtKB">
        <authorList>
            <consortium name="WormBaseParasite"/>
        </authorList>
    </citation>
    <scope>IDENTIFICATION</scope>
</reference>
<accession>A0A1I7ZP03</accession>